<feature type="domain" description="Smf/DprA SLOG" evidence="3">
    <location>
        <begin position="171"/>
        <end position="381"/>
    </location>
</feature>
<dbReference type="PANTHER" id="PTHR43022:SF1">
    <property type="entry name" value="PROTEIN SMF"/>
    <property type="match status" value="1"/>
</dbReference>
<protein>
    <submittedName>
        <fullName evidence="4">DNA-protecting protein DprA</fullName>
    </submittedName>
</protein>
<feature type="region of interest" description="Disordered" evidence="2">
    <location>
        <begin position="1"/>
        <end position="67"/>
    </location>
</feature>
<dbReference type="RefSeq" id="WP_167985520.1">
    <property type="nucleotide sequence ID" value="NZ_JAATEJ010000023.1"/>
</dbReference>
<dbReference type="PANTHER" id="PTHR43022">
    <property type="entry name" value="PROTEIN SMF"/>
    <property type="match status" value="1"/>
</dbReference>
<proteinExistence type="inferred from homology"/>
<comment type="caution">
    <text evidence="4">The sequence shown here is derived from an EMBL/GenBank/DDBJ whole genome shotgun (WGS) entry which is preliminary data.</text>
</comment>
<dbReference type="InterPro" id="IPR003488">
    <property type="entry name" value="DprA"/>
</dbReference>
<sequence length="471" mass="48016">MAAGEGELQPGPPWLGAWEPQQPPGAGERCQPPPGLPPGPGGGAPPGRLPGPPPGPPPGPLPGATPGVDEEALRWAYEPGGAGDVTAGLGECAGWGERLARAALTRVADPGDEVMGRALRERGAQAALRAVRAGQVLPGASADRTARYARRSARADPVADLGAAYRAGARFVCPGDGDWPGQLDDLGLQRPLGLWVRGRPSLRLWALRSVAVVGARACTDYGSHMAALLGAGLAEAGWVVVSGAAYGVDRMAHRGALGAGGATIGVVACGVDVPYPPGNAELIGQIAACGLLVGELPPGDHPTRSRFVLRNRVIAALTRGTVVVEARYRSGSLITARRAAALGRITMGVPGPCTSGLSEGVHELLRGGAAVVTDAAEVVELVGEIGADLAPPRRGPVLPRDLLAPAAARVLEALPGRGAAGEREIADAAGTGRDDTLSRLYELQALGFVERLDERWQLVRTAGDGPAQRAG</sequence>
<dbReference type="Proteomes" id="UP000734511">
    <property type="component" value="Unassembled WGS sequence"/>
</dbReference>
<dbReference type="EMBL" id="JAATEJ010000023">
    <property type="protein sequence ID" value="NJP46672.1"/>
    <property type="molecule type" value="Genomic_DNA"/>
</dbReference>
<dbReference type="Pfam" id="PF02481">
    <property type="entry name" value="DNA_processg_A"/>
    <property type="match status" value="1"/>
</dbReference>
<gene>
    <name evidence="4" type="primary">dprA</name>
    <name evidence="4" type="ORF">HCN08_25185</name>
</gene>
<comment type="similarity">
    <text evidence="1">Belongs to the DprA/Smf family.</text>
</comment>
<dbReference type="SUPFAM" id="SSF102405">
    <property type="entry name" value="MCP/YpsA-like"/>
    <property type="match status" value="1"/>
</dbReference>
<reference evidence="4 5" key="1">
    <citation type="submission" date="2020-03" db="EMBL/GenBank/DDBJ databases">
        <title>WGS of actinomycetes isolated from Thailand.</title>
        <authorList>
            <person name="Thawai C."/>
        </authorList>
    </citation>
    <scope>NUCLEOTIDE SEQUENCE [LARGE SCALE GENOMIC DNA]</scope>
    <source>
        <strain evidence="4 5">PRB2-1</strain>
    </source>
</reference>
<dbReference type="InterPro" id="IPR057666">
    <property type="entry name" value="DrpA_SLOG"/>
</dbReference>
<keyword evidence="5" id="KW-1185">Reference proteome</keyword>
<evidence type="ECO:0000313" key="5">
    <source>
        <dbReference type="Proteomes" id="UP000734511"/>
    </source>
</evidence>
<accession>A0ABX0ZV56</accession>
<name>A0ABX0ZV56_9ACTN</name>
<feature type="compositionally biased region" description="Pro residues" evidence="2">
    <location>
        <begin position="47"/>
        <end position="63"/>
    </location>
</feature>
<evidence type="ECO:0000313" key="4">
    <source>
        <dbReference type="EMBL" id="NJP46672.1"/>
    </source>
</evidence>
<dbReference type="NCBIfam" id="TIGR00732">
    <property type="entry name" value="dprA"/>
    <property type="match status" value="1"/>
</dbReference>
<evidence type="ECO:0000256" key="2">
    <source>
        <dbReference type="SAM" id="MobiDB-lite"/>
    </source>
</evidence>
<feature type="compositionally biased region" description="Pro residues" evidence="2">
    <location>
        <begin position="31"/>
        <end position="40"/>
    </location>
</feature>
<organism evidence="4 5">
    <name type="scientific">Actinacidiphila epipremni</name>
    <dbReference type="NCBI Taxonomy" id="2053013"/>
    <lineage>
        <taxon>Bacteria</taxon>
        <taxon>Bacillati</taxon>
        <taxon>Actinomycetota</taxon>
        <taxon>Actinomycetes</taxon>
        <taxon>Kitasatosporales</taxon>
        <taxon>Streptomycetaceae</taxon>
        <taxon>Actinacidiphila</taxon>
    </lineage>
</organism>
<dbReference type="Gene3D" id="3.40.50.450">
    <property type="match status" value="1"/>
</dbReference>
<evidence type="ECO:0000256" key="1">
    <source>
        <dbReference type="ARBA" id="ARBA00006525"/>
    </source>
</evidence>
<evidence type="ECO:0000259" key="3">
    <source>
        <dbReference type="Pfam" id="PF02481"/>
    </source>
</evidence>